<dbReference type="Gramene" id="KQL27076">
    <property type="protein sequence ID" value="KQL27076"/>
    <property type="gene ID" value="SETIT_033220mg"/>
</dbReference>
<organism evidence="2 3">
    <name type="scientific">Setaria italica</name>
    <name type="common">Foxtail millet</name>
    <name type="synonym">Panicum italicum</name>
    <dbReference type="NCBI Taxonomy" id="4555"/>
    <lineage>
        <taxon>Eukaryota</taxon>
        <taxon>Viridiplantae</taxon>
        <taxon>Streptophyta</taxon>
        <taxon>Embryophyta</taxon>
        <taxon>Tracheophyta</taxon>
        <taxon>Spermatophyta</taxon>
        <taxon>Magnoliopsida</taxon>
        <taxon>Liliopsida</taxon>
        <taxon>Poales</taxon>
        <taxon>Poaceae</taxon>
        <taxon>PACMAD clade</taxon>
        <taxon>Panicoideae</taxon>
        <taxon>Panicodae</taxon>
        <taxon>Paniceae</taxon>
        <taxon>Cenchrinae</taxon>
        <taxon>Setaria</taxon>
    </lineage>
</organism>
<dbReference type="InParanoid" id="K4A2W8"/>
<dbReference type="EnsemblPlants" id="KQL27076">
    <property type="protein sequence ID" value="KQL27076"/>
    <property type="gene ID" value="SETIT_033220mg"/>
</dbReference>
<dbReference type="EMBL" id="AGNK02001362">
    <property type="status" value="NOT_ANNOTATED_CDS"/>
    <property type="molecule type" value="Genomic_DNA"/>
</dbReference>
<proteinExistence type="predicted"/>
<reference evidence="3" key="1">
    <citation type="journal article" date="2012" name="Nat. Biotechnol.">
        <title>Reference genome sequence of the model plant Setaria.</title>
        <authorList>
            <person name="Bennetzen J.L."/>
            <person name="Schmutz J."/>
            <person name="Wang H."/>
            <person name="Percifield R."/>
            <person name="Hawkins J."/>
            <person name="Pontaroli A.C."/>
            <person name="Estep M."/>
            <person name="Feng L."/>
            <person name="Vaughn J.N."/>
            <person name="Grimwood J."/>
            <person name="Jenkins J."/>
            <person name="Barry K."/>
            <person name="Lindquist E."/>
            <person name="Hellsten U."/>
            <person name="Deshpande S."/>
            <person name="Wang X."/>
            <person name="Wu X."/>
            <person name="Mitros T."/>
            <person name="Triplett J."/>
            <person name="Yang X."/>
            <person name="Ye C.Y."/>
            <person name="Mauro-Herrera M."/>
            <person name="Wang L."/>
            <person name="Li P."/>
            <person name="Sharma M."/>
            <person name="Sharma R."/>
            <person name="Ronald P.C."/>
            <person name="Panaud O."/>
            <person name="Kellogg E.A."/>
            <person name="Brutnell T.P."/>
            <person name="Doust A.N."/>
            <person name="Tuskan G.A."/>
            <person name="Rokhsar D."/>
            <person name="Devos K.M."/>
        </authorList>
    </citation>
    <scope>NUCLEOTIDE SEQUENCE [LARGE SCALE GENOMIC DNA]</scope>
    <source>
        <strain evidence="3">cv. Yugu1</strain>
    </source>
</reference>
<accession>K4A2W8</accession>
<evidence type="ECO:0000256" key="1">
    <source>
        <dbReference type="SAM" id="MobiDB-lite"/>
    </source>
</evidence>
<dbReference type="Proteomes" id="UP000004995">
    <property type="component" value="Unassembled WGS sequence"/>
</dbReference>
<dbReference type="HOGENOM" id="CLU_2744826_0_0_1"/>
<sequence length="71" mass="6903">MQNIDCGPSTPPRSGGGGSPPAAARVLKGDDLSAPPCARCAPIPPHPGVGPSAAPGTLHRDLNGSCFSCVG</sequence>
<evidence type="ECO:0000313" key="2">
    <source>
        <dbReference type="EnsemblPlants" id="KQL27076"/>
    </source>
</evidence>
<protein>
    <submittedName>
        <fullName evidence="2">Uncharacterized protein</fullName>
    </submittedName>
</protein>
<evidence type="ECO:0000313" key="3">
    <source>
        <dbReference type="Proteomes" id="UP000004995"/>
    </source>
</evidence>
<name>K4A2W8_SETIT</name>
<reference evidence="2" key="2">
    <citation type="submission" date="2018-08" db="UniProtKB">
        <authorList>
            <consortium name="EnsemblPlants"/>
        </authorList>
    </citation>
    <scope>IDENTIFICATION</scope>
    <source>
        <strain evidence="2">Yugu1</strain>
    </source>
</reference>
<keyword evidence="3" id="KW-1185">Reference proteome</keyword>
<dbReference type="AlphaFoldDB" id="K4A2W8"/>
<feature type="region of interest" description="Disordered" evidence="1">
    <location>
        <begin position="1"/>
        <end position="28"/>
    </location>
</feature>